<accession>A0ABU2L2D0</accession>
<organism evidence="5 6">
    <name type="scientific">Streptomyces boetiae</name>
    <dbReference type="NCBI Taxonomy" id="3075541"/>
    <lineage>
        <taxon>Bacteria</taxon>
        <taxon>Bacillati</taxon>
        <taxon>Actinomycetota</taxon>
        <taxon>Actinomycetes</taxon>
        <taxon>Kitasatosporales</taxon>
        <taxon>Streptomycetaceae</taxon>
        <taxon>Streptomyces</taxon>
    </lineage>
</organism>
<keyword evidence="2" id="KW-0560">Oxidoreductase</keyword>
<dbReference type="PANTHER" id="PTHR48105">
    <property type="entry name" value="THIOREDOXIN REDUCTASE 1-RELATED-RELATED"/>
    <property type="match status" value="1"/>
</dbReference>
<dbReference type="RefSeq" id="WP_311628630.1">
    <property type="nucleotide sequence ID" value="NZ_JAVREN010000002.1"/>
</dbReference>
<evidence type="ECO:0000313" key="6">
    <source>
        <dbReference type="Proteomes" id="UP001183388"/>
    </source>
</evidence>
<gene>
    <name evidence="5" type="ORF">RM780_01920</name>
</gene>
<evidence type="ECO:0000256" key="3">
    <source>
        <dbReference type="ARBA" id="ARBA00048132"/>
    </source>
</evidence>
<reference evidence="6" key="1">
    <citation type="submission" date="2023-07" db="EMBL/GenBank/DDBJ databases">
        <title>30 novel species of actinomycetes from the DSMZ collection.</title>
        <authorList>
            <person name="Nouioui I."/>
        </authorList>
    </citation>
    <scope>NUCLEOTIDE SEQUENCE [LARGE SCALE GENOMIC DNA]</scope>
    <source>
        <strain evidence="6">DSM 44917</strain>
    </source>
</reference>
<dbReference type="InterPro" id="IPR023753">
    <property type="entry name" value="FAD/NAD-binding_dom"/>
</dbReference>
<keyword evidence="6" id="KW-1185">Reference proteome</keyword>
<dbReference type="SUPFAM" id="SSF51905">
    <property type="entry name" value="FAD/NAD(P)-binding domain"/>
    <property type="match status" value="1"/>
</dbReference>
<dbReference type="PRINTS" id="PR00469">
    <property type="entry name" value="PNDRDTASEII"/>
</dbReference>
<evidence type="ECO:0000259" key="4">
    <source>
        <dbReference type="Pfam" id="PF07992"/>
    </source>
</evidence>
<comment type="caution">
    <text evidence="5">The sequence shown here is derived from an EMBL/GenBank/DDBJ whole genome shotgun (WGS) entry which is preliminary data.</text>
</comment>
<dbReference type="Gene3D" id="3.50.50.60">
    <property type="entry name" value="FAD/NAD(P)-binding domain"/>
    <property type="match status" value="2"/>
</dbReference>
<proteinExistence type="predicted"/>
<keyword evidence="1" id="KW-0285">Flavoprotein</keyword>
<protein>
    <submittedName>
        <fullName evidence="5">NAD(P)/FAD-dependent oxidoreductase</fullName>
    </submittedName>
</protein>
<dbReference type="Pfam" id="PF07992">
    <property type="entry name" value="Pyr_redox_2"/>
    <property type="match status" value="1"/>
</dbReference>
<evidence type="ECO:0000313" key="5">
    <source>
        <dbReference type="EMBL" id="MDT0305720.1"/>
    </source>
</evidence>
<evidence type="ECO:0000256" key="1">
    <source>
        <dbReference type="ARBA" id="ARBA00022630"/>
    </source>
</evidence>
<feature type="domain" description="FAD/NAD(P)-binding" evidence="4">
    <location>
        <begin position="22"/>
        <end position="300"/>
    </location>
</feature>
<dbReference type="PRINTS" id="PR00368">
    <property type="entry name" value="FADPNR"/>
</dbReference>
<dbReference type="InterPro" id="IPR050097">
    <property type="entry name" value="Ferredoxin-NADP_redctase_2"/>
</dbReference>
<comment type="catalytic activity">
    <reaction evidence="3">
        <text>[thioredoxin]-dithiol + NADP(+) = [thioredoxin]-disulfide + NADPH + H(+)</text>
        <dbReference type="Rhea" id="RHEA:20345"/>
        <dbReference type="Rhea" id="RHEA-COMP:10698"/>
        <dbReference type="Rhea" id="RHEA-COMP:10700"/>
        <dbReference type="ChEBI" id="CHEBI:15378"/>
        <dbReference type="ChEBI" id="CHEBI:29950"/>
        <dbReference type="ChEBI" id="CHEBI:50058"/>
        <dbReference type="ChEBI" id="CHEBI:57783"/>
        <dbReference type="ChEBI" id="CHEBI:58349"/>
        <dbReference type="EC" id="1.8.1.9"/>
    </reaction>
</comment>
<name>A0ABU2L2D0_9ACTN</name>
<dbReference type="Proteomes" id="UP001183388">
    <property type="component" value="Unassembled WGS sequence"/>
</dbReference>
<sequence>MNAQTNAQANARVAVRGDEESYDVLVVGGGAAGLSAALSLARARRRVAVVDDGSPRNAPAEGVHGFLSRDGMPPRHLLAAGRAEVTGYGGELINDRVTAVEPGFAARLASGRTLRARRLLVATGLRDELPEVPGLRERFGRDVLHCPYCHGHEVAGRALGVLGTQPLSAHQALLISQWSPDVTYFPGGPGGSAPTEEERARLAARGVRIAEGEVTGLALGEDGRLRGVRLAGDRLVPREALFVAPRFVPNDALLVALGCERNAEGWAVADPSGRTTAPGVWVAGNTADARAQVVTAASQGVAAAAALNQDLLEEDVTAALTAPAR</sequence>
<evidence type="ECO:0000256" key="2">
    <source>
        <dbReference type="ARBA" id="ARBA00023002"/>
    </source>
</evidence>
<dbReference type="InterPro" id="IPR036188">
    <property type="entry name" value="FAD/NAD-bd_sf"/>
</dbReference>
<dbReference type="EMBL" id="JAVREN010000002">
    <property type="protein sequence ID" value="MDT0305720.1"/>
    <property type="molecule type" value="Genomic_DNA"/>
</dbReference>